<evidence type="ECO:0000256" key="6">
    <source>
        <dbReference type="SAM" id="Phobius"/>
    </source>
</evidence>
<dbReference type="InterPro" id="IPR001123">
    <property type="entry name" value="LeuE-type"/>
</dbReference>
<evidence type="ECO:0000256" key="1">
    <source>
        <dbReference type="ARBA" id="ARBA00004651"/>
    </source>
</evidence>
<accession>A0A645DL76</accession>
<dbReference type="EMBL" id="VSSQ01036957">
    <property type="protein sequence ID" value="MPM89553.1"/>
    <property type="molecule type" value="Genomic_DNA"/>
</dbReference>
<sequence>MLVIGAAYMLYLAYKIWHSGEPKGADGKKDVSATFFTGVFLQFINPKFLLFALTTMSNYILPYFTTLPAIAAKAAIIPLGGFSSVMLWAAFGSLFYGFYSRHAKLVNAIMALALVYCAVALFL</sequence>
<organism evidence="7">
    <name type="scientific">bioreactor metagenome</name>
    <dbReference type="NCBI Taxonomy" id="1076179"/>
    <lineage>
        <taxon>unclassified sequences</taxon>
        <taxon>metagenomes</taxon>
        <taxon>ecological metagenomes</taxon>
    </lineage>
</organism>
<feature type="transmembrane region" description="Helical" evidence="6">
    <location>
        <begin position="76"/>
        <end position="98"/>
    </location>
</feature>
<dbReference type="AlphaFoldDB" id="A0A645DL76"/>
<dbReference type="GO" id="GO:0005886">
    <property type="term" value="C:plasma membrane"/>
    <property type="evidence" value="ECO:0007669"/>
    <property type="project" value="UniProtKB-SubCell"/>
</dbReference>
<evidence type="ECO:0000256" key="5">
    <source>
        <dbReference type="ARBA" id="ARBA00023136"/>
    </source>
</evidence>
<dbReference type="GO" id="GO:0033228">
    <property type="term" value="P:cysteine export across plasma membrane"/>
    <property type="evidence" value="ECO:0007669"/>
    <property type="project" value="TreeGrafter"/>
</dbReference>
<dbReference type="PANTHER" id="PTHR30086">
    <property type="entry name" value="ARGININE EXPORTER PROTEIN ARGO"/>
    <property type="match status" value="1"/>
</dbReference>
<gene>
    <name evidence="7" type="primary">eamB_10</name>
    <name evidence="7" type="ORF">SDC9_136662</name>
</gene>
<keyword evidence="2" id="KW-1003">Cell membrane</keyword>
<protein>
    <submittedName>
        <fullName evidence="7">Cysteine/O-acetylserine efflux protein</fullName>
    </submittedName>
</protein>
<keyword evidence="4 6" id="KW-1133">Transmembrane helix</keyword>
<keyword evidence="5 6" id="KW-0472">Membrane</keyword>
<evidence type="ECO:0000256" key="4">
    <source>
        <dbReference type="ARBA" id="ARBA00022989"/>
    </source>
</evidence>
<reference evidence="7" key="1">
    <citation type="submission" date="2019-08" db="EMBL/GenBank/DDBJ databases">
        <authorList>
            <person name="Kucharzyk K."/>
            <person name="Murdoch R.W."/>
            <person name="Higgins S."/>
            <person name="Loffler F."/>
        </authorList>
    </citation>
    <scope>NUCLEOTIDE SEQUENCE</scope>
</reference>
<name>A0A645DL76_9ZZZZ</name>
<evidence type="ECO:0000313" key="7">
    <source>
        <dbReference type="EMBL" id="MPM89553.1"/>
    </source>
</evidence>
<dbReference type="GO" id="GO:0015171">
    <property type="term" value="F:amino acid transmembrane transporter activity"/>
    <property type="evidence" value="ECO:0007669"/>
    <property type="project" value="TreeGrafter"/>
</dbReference>
<evidence type="ECO:0000256" key="2">
    <source>
        <dbReference type="ARBA" id="ARBA00022475"/>
    </source>
</evidence>
<comment type="subcellular location">
    <subcellularLocation>
        <location evidence="1">Cell membrane</location>
        <topology evidence="1">Multi-pass membrane protein</topology>
    </subcellularLocation>
</comment>
<feature type="transmembrane region" description="Helical" evidence="6">
    <location>
        <begin position="105"/>
        <end position="122"/>
    </location>
</feature>
<comment type="caution">
    <text evidence="7">The sequence shown here is derived from an EMBL/GenBank/DDBJ whole genome shotgun (WGS) entry which is preliminary data.</text>
</comment>
<feature type="transmembrane region" description="Helical" evidence="6">
    <location>
        <begin position="48"/>
        <end position="70"/>
    </location>
</feature>
<dbReference type="PANTHER" id="PTHR30086:SF20">
    <property type="entry name" value="ARGININE EXPORTER PROTEIN ARGO-RELATED"/>
    <property type="match status" value="1"/>
</dbReference>
<proteinExistence type="predicted"/>
<evidence type="ECO:0000256" key="3">
    <source>
        <dbReference type="ARBA" id="ARBA00022692"/>
    </source>
</evidence>
<keyword evidence="3 6" id="KW-0812">Transmembrane</keyword>
<dbReference type="Pfam" id="PF01810">
    <property type="entry name" value="LysE"/>
    <property type="match status" value="1"/>
</dbReference>